<gene>
    <name evidence="1" type="ORF">V4836_25985</name>
</gene>
<dbReference type="EMBL" id="JAZKKV010000004">
    <property type="protein sequence ID" value="MEE9657507.1"/>
    <property type="molecule type" value="Genomic_DNA"/>
</dbReference>
<organism evidence="1 2">
    <name type="scientific">Kluyvera ascorbata</name>
    <dbReference type="NCBI Taxonomy" id="51288"/>
    <lineage>
        <taxon>Bacteria</taxon>
        <taxon>Pseudomonadati</taxon>
        <taxon>Pseudomonadota</taxon>
        <taxon>Gammaproteobacteria</taxon>
        <taxon>Enterobacterales</taxon>
        <taxon>Enterobacteriaceae</taxon>
        <taxon>Kluyvera</taxon>
    </lineage>
</organism>
<evidence type="ECO:0000313" key="1">
    <source>
        <dbReference type="EMBL" id="MEE9657507.1"/>
    </source>
</evidence>
<comment type="caution">
    <text evidence="1">The sequence shown here is derived from an EMBL/GenBank/DDBJ whole genome shotgun (WGS) entry which is preliminary data.</text>
</comment>
<protein>
    <submittedName>
        <fullName evidence="1">XRE family transcriptional regulator</fullName>
    </submittedName>
</protein>
<reference evidence="1 2" key="1">
    <citation type="submission" date="2023-10" db="EMBL/GenBank/DDBJ databases">
        <title>Wastewater isolates of ESBL- and carbapenemase-producing Gram-negative bacteria from New Zealand.</title>
        <authorList>
            <person name="Straub C."/>
            <person name="Weaver L."/>
            <person name="Cornelius A."/>
            <person name="Mcgill E."/>
            <person name="Dyet K."/>
            <person name="White L."/>
            <person name="Pattis I."/>
        </authorList>
    </citation>
    <scope>NUCLEOTIDE SEQUENCE [LARGE SCALE GENOMIC DNA]</scope>
    <source>
        <strain evidence="1 2">ESBL09</strain>
    </source>
</reference>
<dbReference type="AlphaFoldDB" id="A0AB35XLA1"/>
<dbReference type="Proteomes" id="UP001331691">
    <property type="component" value="Unassembled WGS sequence"/>
</dbReference>
<sequence length="126" mass="14040">MVAKKGNRISAFIEGLILTSPKSQTQIASEIGYENANNLSNIKTGRLPMPLEKVSLLAEALSTDETRFMMLVLEERYPVIHQFIKKNLPGLSDEERQIINALRDKTKASGTLSDEKLKKILAAIEN</sequence>
<dbReference type="RefSeq" id="WP_057057112.1">
    <property type="nucleotide sequence ID" value="NZ_JAZKKV010000004.1"/>
</dbReference>
<accession>A0AB35XLA1</accession>
<proteinExistence type="predicted"/>
<keyword evidence="2" id="KW-1185">Reference proteome</keyword>
<name>A0AB35XLA1_9ENTR</name>
<evidence type="ECO:0000313" key="2">
    <source>
        <dbReference type="Proteomes" id="UP001331691"/>
    </source>
</evidence>